<name>A0A378L6W4_9GAMM</name>
<keyword evidence="3" id="KW-0819">tRNA processing</keyword>
<keyword evidence="5" id="KW-0479">Metal-binding</keyword>
<dbReference type="InterPro" id="IPR002646">
    <property type="entry name" value="PolA_pol_head_dom"/>
</dbReference>
<evidence type="ECO:0000256" key="5">
    <source>
        <dbReference type="ARBA" id="ARBA00022723"/>
    </source>
</evidence>
<accession>A0A378L6W4</accession>
<evidence type="ECO:0000256" key="1">
    <source>
        <dbReference type="ARBA" id="ARBA00001946"/>
    </source>
</evidence>
<organism evidence="14 15">
    <name type="scientific">Legionella steigerwaltii</name>
    <dbReference type="NCBI Taxonomy" id="460"/>
    <lineage>
        <taxon>Bacteria</taxon>
        <taxon>Pseudomonadati</taxon>
        <taxon>Pseudomonadota</taxon>
        <taxon>Gammaproteobacteria</taxon>
        <taxon>Legionellales</taxon>
        <taxon>Legionellaceae</taxon>
        <taxon>Legionella</taxon>
    </lineage>
</organism>
<evidence type="ECO:0000256" key="8">
    <source>
        <dbReference type="ARBA" id="ARBA00022840"/>
    </source>
</evidence>
<gene>
    <name evidence="14" type="primary">cca_1</name>
    <name evidence="14" type="ORF">NCTC11991_01425</name>
</gene>
<dbReference type="CDD" id="cd05398">
    <property type="entry name" value="NT_ClassII-CCAase"/>
    <property type="match status" value="1"/>
</dbReference>
<dbReference type="GO" id="GO:0001680">
    <property type="term" value="P:tRNA 3'-terminal CCA addition"/>
    <property type="evidence" value="ECO:0007669"/>
    <property type="project" value="InterPro"/>
</dbReference>
<dbReference type="GO" id="GO:0046872">
    <property type="term" value="F:metal ion binding"/>
    <property type="evidence" value="ECO:0007669"/>
    <property type="project" value="UniProtKB-KW"/>
</dbReference>
<dbReference type="EMBL" id="UGOY01000001">
    <property type="protein sequence ID" value="STY22825.1"/>
    <property type="molecule type" value="Genomic_DNA"/>
</dbReference>
<keyword evidence="6" id="KW-0547">Nucleotide-binding</keyword>
<keyword evidence="10 11" id="KW-0694">RNA-binding</keyword>
<dbReference type="PANTHER" id="PTHR47545:SF1">
    <property type="entry name" value="MULTIFUNCTIONAL CCA PROTEIN"/>
    <property type="match status" value="1"/>
</dbReference>
<dbReference type="SUPFAM" id="SSF81891">
    <property type="entry name" value="Poly A polymerase C-terminal region-like"/>
    <property type="match status" value="1"/>
</dbReference>
<dbReference type="InterPro" id="IPR043519">
    <property type="entry name" value="NT_sf"/>
</dbReference>
<dbReference type="InterPro" id="IPR050124">
    <property type="entry name" value="tRNA_CCA-adding_enzyme"/>
</dbReference>
<dbReference type="Gene3D" id="1.10.3090.10">
    <property type="entry name" value="cca-adding enzyme, domain 2"/>
    <property type="match status" value="1"/>
</dbReference>
<dbReference type="Gene3D" id="3.30.460.10">
    <property type="entry name" value="Beta Polymerase, domain 2"/>
    <property type="match status" value="1"/>
</dbReference>
<comment type="similarity">
    <text evidence="11">Belongs to the tRNA nucleotidyltransferase/poly(A) polymerase family.</text>
</comment>
<evidence type="ECO:0000259" key="12">
    <source>
        <dbReference type="Pfam" id="PF01743"/>
    </source>
</evidence>
<evidence type="ECO:0000259" key="13">
    <source>
        <dbReference type="Pfam" id="PF12627"/>
    </source>
</evidence>
<dbReference type="InterPro" id="IPR012006">
    <property type="entry name" value="CCA_bact"/>
</dbReference>
<dbReference type="Pfam" id="PF12627">
    <property type="entry name" value="PolyA_pol_RNAbd"/>
    <property type="match status" value="1"/>
</dbReference>
<keyword evidence="9" id="KW-0460">Magnesium</keyword>
<keyword evidence="7" id="KW-0692">RNA repair</keyword>
<dbReference type="GO" id="GO:0042245">
    <property type="term" value="P:RNA repair"/>
    <property type="evidence" value="ECO:0007669"/>
    <property type="project" value="UniProtKB-KW"/>
</dbReference>
<dbReference type="STRING" id="460.Lstg_1872"/>
<dbReference type="GO" id="GO:0004810">
    <property type="term" value="F:CCA tRNA nucleotidyltransferase activity"/>
    <property type="evidence" value="ECO:0007669"/>
    <property type="project" value="UniProtKB-EC"/>
</dbReference>
<evidence type="ECO:0000256" key="6">
    <source>
        <dbReference type="ARBA" id="ARBA00022741"/>
    </source>
</evidence>
<evidence type="ECO:0000256" key="9">
    <source>
        <dbReference type="ARBA" id="ARBA00022842"/>
    </source>
</evidence>
<dbReference type="GO" id="GO:0003723">
    <property type="term" value="F:RNA binding"/>
    <property type="evidence" value="ECO:0007669"/>
    <property type="project" value="UniProtKB-KW"/>
</dbReference>
<feature type="domain" description="tRNA nucleotidyltransferase/poly(A) polymerase RNA and SrmB- binding" evidence="13">
    <location>
        <begin position="166"/>
        <end position="227"/>
    </location>
</feature>
<evidence type="ECO:0000256" key="2">
    <source>
        <dbReference type="ARBA" id="ARBA00022679"/>
    </source>
</evidence>
<evidence type="ECO:0000313" key="14">
    <source>
        <dbReference type="EMBL" id="STY22825.1"/>
    </source>
</evidence>
<sequence length="390" mass="44381">MLMLRVILYVSIMKIHLVGGSVRDKLRGDHPHDNDWVVVGSSPEEMLKLGYKPIQSQEAKNFPVFLHPETKEEHALARREKRIGPGHTGFEFDVSPTITLIDDLRRRDLTINAMALPFEEGNFGELIDPFNGKDDLESHLLRHVSPEFVEDPLRLIRTARFAACLGFQVAAETMTLMKQMVDEGKVSELSNERIWKELERALMGPHPENFFDVLKQCGADCILFPYLKISGAGIKALQQSATYKDSAPVRFAVLMHDLSKEEIIKFCKQFNVPNQYRDLALLINQNLAQFRCVPKLDAEGLLDLLMNIGAFYSKERLNECLHIFELCTQEPTYVEQVRNVFQAAKSINTKEFASKYVGHEITNKIKTARLEAIQQCLNNSIPASNITYCN</sequence>
<feature type="domain" description="Poly A polymerase head" evidence="12">
    <location>
        <begin position="16"/>
        <end position="142"/>
    </location>
</feature>
<evidence type="ECO:0000256" key="11">
    <source>
        <dbReference type="RuleBase" id="RU003953"/>
    </source>
</evidence>
<dbReference type="GO" id="GO:0005524">
    <property type="term" value="F:ATP binding"/>
    <property type="evidence" value="ECO:0007669"/>
    <property type="project" value="UniProtKB-KW"/>
</dbReference>
<evidence type="ECO:0000256" key="3">
    <source>
        <dbReference type="ARBA" id="ARBA00022694"/>
    </source>
</evidence>
<proteinExistence type="inferred from homology"/>
<comment type="cofactor">
    <cofactor evidence="1">
        <name>Mg(2+)</name>
        <dbReference type="ChEBI" id="CHEBI:18420"/>
    </cofactor>
</comment>
<dbReference type="Proteomes" id="UP000255110">
    <property type="component" value="Unassembled WGS sequence"/>
</dbReference>
<evidence type="ECO:0000256" key="7">
    <source>
        <dbReference type="ARBA" id="ARBA00022800"/>
    </source>
</evidence>
<dbReference type="EC" id="2.7.7.72" evidence="14"/>
<keyword evidence="4 14" id="KW-0548">Nucleotidyltransferase</keyword>
<reference evidence="14 15" key="1">
    <citation type="submission" date="2018-06" db="EMBL/GenBank/DDBJ databases">
        <authorList>
            <consortium name="Pathogen Informatics"/>
            <person name="Doyle S."/>
        </authorList>
    </citation>
    <scope>NUCLEOTIDE SEQUENCE [LARGE SCALE GENOMIC DNA]</scope>
    <source>
        <strain evidence="14 15">NCTC11991</strain>
    </source>
</reference>
<dbReference type="Pfam" id="PF01743">
    <property type="entry name" value="PolyA_pol"/>
    <property type="match status" value="1"/>
</dbReference>
<dbReference type="SUPFAM" id="SSF81301">
    <property type="entry name" value="Nucleotidyltransferase"/>
    <property type="match status" value="1"/>
</dbReference>
<protein>
    <submittedName>
        <fullName evidence="14">Multifunctional tRNA nucleotidy</fullName>
        <ecNumber evidence="14">2.7.7.72</ecNumber>
    </submittedName>
</protein>
<dbReference type="PANTHER" id="PTHR47545">
    <property type="entry name" value="MULTIFUNCTIONAL CCA PROTEIN"/>
    <property type="match status" value="1"/>
</dbReference>
<dbReference type="PIRSF" id="PIRSF000813">
    <property type="entry name" value="CCA_bact"/>
    <property type="match status" value="1"/>
</dbReference>
<evidence type="ECO:0000313" key="15">
    <source>
        <dbReference type="Proteomes" id="UP000255110"/>
    </source>
</evidence>
<keyword evidence="2 11" id="KW-0808">Transferase</keyword>
<keyword evidence="8" id="KW-0067">ATP-binding</keyword>
<evidence type="ECO:0000256" key="4">
    <source>
        <dbReference type="ARBA" id="ARBA00022695"/>
    </source>
</evidence>
<dbReference type="AlphaFoldDB" id="A0A378L6W4"/>
<evidence type="ECO:0000256" key="10">
    <source>
        <dbReference type="ARBA" id="ARBA00022884"/>
    </source>
</evidence>
<dbReference type="InterPro" id="IPR032828">
    <property type="entry name" value="PolyA_RNA-bd"/>
</dbReference>